<evidence type="ECO:0000259" key="1">
    <source>
        <dbReference type="Pfam" id="PF21530"/>
    </source>
</evidence>
<dbReference type="OrthoDB" id="272985at2759"/>
<feature type="non-terminal residue" evidence="2">
    <location>
        <position position="1"/>
    </location>
</feature>
<proteinExistence type="predicted"/>
<dbReference type="EMBL" id="BGPR01229969">
    <property type="protein sequence ID" value="GBL71822.1"/>
    <property type="molecule type" value="Genomic_DNA"/>
</dbReference>
<accession>A0A4Y1ZXQ8</accession>
<dbReference type="AlphaFoldDB" id="A0A4Y1ZXQ8"/>
<keyword evidence="3" id="KW-1185">Reference proteome</keyword>
<dbReference type="Pfam" id="PF21530">
    <property type="entry name" value="Pif1_2B_dom"/>
    <property type="match status" value="1"/>
</dbReference>
<reference evidence="2 3" key="1">
    <citation type="journal article" date="2019" name="Sci. Rep.">
        <title>Orb-weaving spider Araneus ventricosus genome elucidates the spidroin gene catalogue.</title>
        <authorList>
            <person name="Kono N."/>
            <person name="Nakamura H."/>
            <person name="Ohtoshi R."/>
            <person name="Moran D.A.P."/>
            <person name="Shinohara A."/>
            <person name="Yoshida Y."/>
            <person name="Fujiwara M."/>
            <person name="Mori M."/>
            <person name="Tomita M."/>
            <person name="Arakawa K."/>
        </authorList>
    </citation>
    <scope>NUCLEOTIDE SEQUENCE [LARGE SCALE GENOMIC DNA]</scope>
</reference>
<evidence type="ECO:0000313" key="3">
    <source>
        <dbReference type="Proteomes" id="UP000499080"/>
    </source>
</evidence>
<protein>
    <recommendedName>
        <fullName evidence="1">DNA helicase Pif1-like 2B domain-containing protein</fullName>
    </recommendedName>
</protein>
<dbReference type="PANTHER" id="PTHR10492:SF57">
    <property type="entry name" value="ATP-DEPENDENT DNA HELICASE"/>
    <property type="match status" value="1"/>
</dbReference>
<comment type="caution">
    <text evidence="2">The sequence shown here is derived from an EMBL/GenBank/DDBJ whole genome shotgun (WGS) entry which is preliminary data.</text>
</comment>
<organism evidence="2 3">
    <name type="scientific">Araneus ventricosus</name>
    <name type="common">Orbweaver spider</name>
    <name type="synonym">Epeira ventricosa</name>
    <dbReference type="NCBI Taxonomy" id="182803"/>
    <lineage>
        <taxon>Eukaryota</taxon>
        <taxon>Metazoa</taxon>
        <taxon>Ecdysozoa</taxon>
        <taxon>Arthropoda</taxon>
        <taxon>Chelicerata</taxon>
        <taxon>Arachnida</taxon>
        <taxon>Araneae</taxon>
        <taxon>Araneomorphae</taxon>
        <taxon>Entelegynae</taxon>
        <taxon>Araneoidea</taxon>
        <taxon>Araneidae</taxon>
        <taxon>Araneus</taxon>
    </lineage>
</organism>
<gene>
    <name evidence="2" type="ORF">AVEN_75956_1</name>
</gene>
<dbReference type="Proteomes" id="UP000499080">
    <property type="component" value="Unassembled WGS sequence"/>
</dbReference>
<evidence type="ECO:0000313" key="2">
    <source>
        <dbReference type="EMBL" id="GBL71822.1"/>
    </source>
</evidence>
<name>A0A4Y1ZXQ8_ARAVE</name>
<sequence>VPGNSITYKSVDAEMDKEQAVYFPTEFLNSWNPPLVPPHILNLKVGSSIMLLRNLDNPNYAMGQDLCQQAFPKLISSNNSYRQ</sequence>
<dbReference type="PANTHER" id="PTHR10492">
    <property type="match status" value="1"/>
</dbReference>
<feature type="domain" description="DNA helicase Pif1-like 2B" evidence="1">
    <location>
        <begin position="26"/>
        <end position="57"/>
    </location>
</feature>
<dbReference type="InterPro" id="IPR049163">
    <property type="entry name" value="Pif1-like_2B_dom"/>
</dbReference>